<comment type="caution">
    <text evidence="2">The sequence shown here is derived from an EMBL/GenBank/DDBJ whole genome shotgun (WGS) entry which is preliminary data.</text>
</comment>
<evidence type="ECO:0000313" key="3">
    <source>
        <dbReference type="Proteomes" id="UP000757232"/>
    </source>
</evidence>
<gene>
    <name evidence="2" type="ORF">A7U60_g8495</name>
</gene>
<keyword evidence="1" id="KW-0812">Transmembrane</keyword>
<evidence type="ECO:0000256" key="1">
    <source>
        <dbReference type="SAM" id="Phobius"/>
    </source>
</evidence>
<dbReference type="EMBL" id="LNZH02000215">
    <property type="protein sequence ID" value="OCB84509.1"/>
    <property type="molecule type" value="Genomic_DNA"/>
</dbReference>
<keyword evidence="3" id="KW-1185">Reference proteome</keyword>
<name>A0A9Q5HRF8_SANBA</name>
<keyword evidence="1" id="KW-1133">Transmembrane helix</keyword>
<protein>
    <submittedName>
        <fullName evidence="2">Uncharacterized protein</fullName>
    </submittedName>
</protein>
<organism evidence="2 3">
    <name type="scientific">Sanghuangporus baumii</name>
    <name type="common">Phellinus baumii</name>
    <dbReference type="NCBI Taxonomy" id="108892"/>
    <lineage>
        <taxon>Eukaryota</taxon>
        <taxon>Fungi</taxon>
        <taxon>Dikarya</taxon>
        <taxon>Basidiomycota</taxon>
        <taxon>Agaricomycotina</taxon>
        <taxon>Agaricomycetes</taxon>
        <taxon>Hymenochaetales</taxon>
        <taxon>Hymenochaetaceae</taxon>
        <taxon>Sanghuangporus</taxon>
    </lineage>
</organism>
<reference evidence="2" key="1">
    <citation type="submission" date="2016-06" db="EMBL/GenBank/DDBJ databases">
        <title>Draft Genome sequence of the fungus Inonotus baumii.</title>
        <authorList>
            <person name="Zhu H."/>
            <person name="Lin W."/>
        </authorList>
    </citation>
    <scope>NUCLEOTIDE SEQUENCE</scope>
    <source>
        <strain evidence="2">821</strain>
    </source>
</reference>
<keyword evidence="1" id="KW-0472">Membrane</keyword>
<accession>A0A9Q5HRF8</accession>
<proteinExistence type="predicted"/>
<feature type="transmembrane region" description="Helical" evidence="1">
    <location>
        <begin position="122"/>
        <end position="146"/>
    </location>
</feature>
<evidence type="ECO:0000313" key="2">
    <source>
        <dbReference type="EMBL" id="OCB84509.1"/>
    </source>
</evidence>
<dbReference type="Proteomes" id="UP000757232">
    <property type="component" value="Unassembled WGS sequence"/>
</dbReference>
<dbReference type="AlphaFoldDB" id="A0A9Q5HRF8"/>
<sequence length="218" mass="24394">MAAPRGYLFNRRQEIDLPLPTAAERNFSTLSSLTKHAPSYIQTSQTARSIDPSSIPQPQSLQIDIDSVPSQNQTFRFEDTGSIALPLPSLRPPEHGLDTGITIKEQILLQRHHRNDERPDPVVITFGILGALVGLIVLTLCGRSVLHYYRMPQRDLVAEHIDRFNLERELAEIEDTRLGMLHSPGEALYAQSPPPYQEAQKYEDAMKTTCVAVGTPRS</sequence>
<dbReference type="OrthoDB" id="3066970at2759"/>